<feature type="transmembrane region" description="Helical" evidence="5">
    <location>
        <begin position="427"/>
        <end position="444"/>
    </location>
</feature>
<dbReference type="PANTHER" id="PTHR11814">
    <property type="entry name" value="SULFATE TRANSPORTER"/>
    <property type="match status" value="1"/>
</dbReference>
<protein>
    <submittedName>
        <fullName evidence="8">STAS domain-containing protein</fullName>
    </submittedName>
</protein>
<sequence>MNQEEFDAKFCYKPPPVDRQKKQIKKKARKCYEPCTSFQSLWRYIASFLPILTWLPAYSWKNELVNDAIGGFTVGILLVPQGIAYAVLAGVEPVYGLYSSFFPALIYMFLGTSKHCSIGPFSVVSLMAGIAIRQVLHPGENGSFDDTSKLRNSTSNETQSLDQLTPIEVATTLTLAIGLVQLLMAVLRLGFLTTYLSDQVVAGFTTAVAFHVFAAQLDDLLGIKIPHRNGFGYLFFEAYSIILALPSANIAAVVISTCSIVFLFVCKEFISPLFEKKIRVPIPSELLAVIFGTIISYYLQLNAKYKVEIVDAIPAGMPTPRVPQLDLIPSLLSNAVGIAIVIIAIHISLAKVFAKKHNYPIDAGQEIFAVGISECICSFFSVYPISTALARTTVNEGAGSKSLMASAFSCVMLLVLILWIGPLLEALPMSVLAAIIVVSLKGMIMKLGELKALWPLSKIDFMIWLVSFVATIVCDVMGGLAIAIAFALLTTVFRFQWPNWYSLKRLNGTSNYRDGERYYNALEESGIRIFRFDAPLLFYNVDQFKGTVQKAVLDDSNNADTGAFVKYLVIDCSGLTCVDCMGIKAIKETFDTLKKSGVKIYFAAAKDTVRDFFETNNFYKSIAKSNFYPTVSDAVTAAQNSQTVDGNFPNGITETSSNICRIVVGMT</sequence>
<evidence type="ECO:0000256" key="2">
    <source>
        <dbReference type="ARBA" id="ARBA00022692"/>
    </source>
</evidence>
<feature type="transmembrane region" description="Helical" evidence="5">
    <location>
        <begin position="199"/>
        <end position="218"/>
    </location>
</feature>
<feature type="transmembrane region" description="Helical" evidence="5">
    <location>
        <begin position="94"/>
        <end position="111"/>
    </location>
</feature>
<evidence type="ECO:0000256" key="3">
    <source>
        <dbReference type="ARBA" id="ARBA00022989"/>
    </source>
</evidence>
<feature type="transmembrane region" description="Helical" evidence="5">
    <location>
        <begin position="464"/>
        <end position="495"/>
    </location>
</feature>
<feature type="domain" description="STAS" evidence="6">
    <location>
        <begin position="517"/>
        <end position="638"/>
    </location>
</feature>
<feature type="transmembrane region" description="Helical" evidence="5">
    <location>
        <begin position="238"/>
        <end position="266"/>
    </location>
</feature>
<keyword evidence="7" id="KW-1185">Reference proteome</keyword>
<dbReference type="NCBIfam" id="TIGR00815">
    <property type="entry name" value="sulP"/>
    <property type="match status" value="1"/>
</dbReference>
<dbReference type="InterPro" id="IPR002645">
    <property type="entry name" value="STAS_dom"/>
</dbReference>
<accession>A0A914VFQ0</accession>
<evidence type="ECO:0000256" key="1">
    <source>
        <dbReference type="ARBA" id="ARBA00004141"/>
    </source>
</evidence>
<dbReference type="Gene3D" id="3.30.750.24">
    <property type="entry name" value="STAS domain"/>
    <property type="match status" value="1"/>
</dbReference>
<keyword evidence="2 5" id="KW-0812">Transmembrane</keyword>
<dbReference type="InterPro" id="IPR011547">
    <property type="entry name" value="SLC26A/SulP_dom"/>
</dbReference>
<feature type="transmembrane region" description="Helical" evidence="5">
    <location>
        <begin position="331"/>
        <end position="354"/>
    </location>
</feature>
<dbReference type="AlphaFoldDB" id="A0A914VFQ0"/>
<comment type="subcellular location">
    <subcellularLocation>
        <location evidence="1">Membrane</location>
        <topology evidence="1">Multi-pass membrane protein</topology>
    </subcellularLocation>
</comment>
<dbReference type="CDD" id="cd07042">
    <property type="entry name" value="STAS_SulP_like_sulfate_transporter"/>
    <property type="match status" value="1"/>
</dbReference>
<dbReference type="InterPro" id="IPR018045">
    <property type="entry name" value="S04_transporter_CS"/>
</dbReference>
<evidence type="ECO:0000256" key="5">
    <source>
        <dbReference type="SAM" id="Phobius"/>
    </source>
</evidence>
<keyword evidence="3 5" id="KW-1133">Transmembrane helix</keyword>
<organism evidence="7 8">
    <name type="scientific">Plectus sambesii</name>
    <dbReference type="NCBI Taxonomy" id="2011161"/>
    <lineage>
        <taxon>Eukaryota</taxon>
        <taxon>Metazoa</taxon>
        <taxon>Ecdysozoa</taxon>
        <taxon>Nematoda</taxon>
        <taxon>Chromadorea</taxon>
        <taxon>Plectida</taxon>
        <taxon>Plectina</taxon>
        <taxon>Plectoidea</taxon>
        <taxon>Plectidae</taxon>
        <taxon>Plectus</taxon>
    </lineage>
</organism>
<evidence type="ECO:0000313" key="8">
    <source>
        <dbReference type="WBParaSite" id="PSAMB.scaffold1948size26489.g15615.t1"/>
    </source>
</evidence>
<keyword evidence="4 5" id="KW-0472">Membrane</keyword>
<dbReference type="PROSITE" id="PS50801">
    <property type="entry name" value="STAS"/>
    <property type="match status" value="1"/>
</dbReference>
<proteinExistence type="predicted"/>
<dbReference type="InterPro" id="IPR001902">
    <property type="entry name" value="SLC26A/SulP_fam"/>
</dbReference>
<dbReference type="GO" id="GO:0016020">
    <property type="term" value="C:membrane"/>
    <property type="evidence" value="ECO:0007669"/>
    <property type="project" value="UniProtKB-SubCell"/>
</dbReference>
<feature type="transmembrane region" description="Helical" evidence="5">
    <location>
        <begin position="169"/>
        <end position="187"/>
    </location>
</feature>
<dbReference type="InterPro" id="IPR036513">
    <property type="entry name" value="STAS_dom_sf"/>
</dbReference>
<feature type="transmembrane region" description="Helical" evidence="5">
    <location>
        <begin position="278"/>
        <end position="299"/>
    </location>
</feature>
<dbReference type="WBParaSite" id="PSAMB.scaffold1948size26489.g15615.t1">
    <property type="protein sequence ID" value="PSAMB.scaffold1948size26489.g15615.t1"/>
    <property type="gene ID" value="PSAMB.scaffold1948size26489.g15615"/>
</dbReference>
<feature type="transmembrane region" description="Helical" evidence="5">
    <location>
        <begin position="403"/>
        <end position="420"/>
    </location>
</feature>
<dbReference type="Pfam" id="PF01740">
    <property type="entry name" value="STAS"/>
    <property type="match status" value="1"/>
</dbReference>
<name>A0A914VFQ0_9BILA</name>
<feature type="transmembrane region" description="Helical" evidence="5">
    <location>
        <begin position="118"/>
        <end position="136"/>
    </location>
</feature>
<dbReference type="Pfam" id="PF00916">
    <property type="entry name" value="Sulfate_transp"/>
    <property type="match status" value="1"/>
</dbReference>
<dbReference type="Proteomes" id="UP000887566">
    <property type="component" value="Unplaced"/>
</dbReference>
<dbReference type="PROSITE" id="PS01130">
    <property type="entry name" value="SLC26A"/>
    <property type="match status" value="1"/>
</dbReference>
<dbReference type="GO" id="GO:0008271">
    <property type="term" value="F:secondary active sulfate transmembrane transporter activity"/>
    <property type="evidence" value="ECO:0007669"/>
    <property type="project" value="InterPro"/>
</dbReference>
<evidence type="ECO:0000256" key="4">
    <source>
        <dbReference type="ARBA" id="ARBA00023136"/>
    </source>
</evidence>
<feature type="transmembrane region" description="Helical" evidence="5">
    <location>
        <begin position="69"/>
        <end position="88"/>
    </location>
</feature>
<evidence type="ECO:0000313" key="7">
    <source>
        <dbReference type="Proteomes" id="UP000887566"/>
    </source>
</evidence>
<reference evidence="8" key="1">
    <citation type="submission" date="2022-11" db="UniProtKB">
        <authorList>
            <consortium name="WormBaseParasite"/>
        </authorList>
    </citation>
    <scope>IDENTIFICATION</scope>
</reference>
<evidence type="ECO:0000259" key="6">
    <source>
        <dbReference type="PROSITE" id="PS50801"/>
    </source>
</evidence>
<dbReference type="SUPFAM" id="SSF52091">
    <property type="entry name" value="SpoIIaa-like"/>
    <property type="match status" value="1"/>
</dbReference>